<dbReference type="RefSeq" id="WP_183835152.1">
    <property type="nucleotide sequence ID" value="NZ_BJVQ01000107.1"/>
</dbReference>
<proteinExistence type="predicted"/>
<accession>A0A7W8SIA3</accession>
<gene>
    <name evidence="1" type="ORF">HNR08_003393</name>
</gene>
<comment type="caution">
    <text evidence="1">The sequence shown here is derived from an EMBL/GenBank/DDBJ whole genome shotgun (WGS) entry which is preliminary data.</text>
</comment>
<name>A0A7W8SIA3_9CELL</name>
<dbReference type="AlphaFoldDB" id="A0A7W8SIA3"/>
<dbReference type="Proteomes" id="UP000564629">
    <property type="component" value="Unassembled WGS sequence"/>
</dbReference>
<reference evidence="1 2" key="1">
    <citation type="submission" date="2020-08" db="EMBL/GenBank/DDBJ databases">
        <title>Sequencing the genomes of 1000 actinobacteria strains.</title>
        <authorList>
            <person name="Klenk H.-P."/>
        </authorList>
    </citation>
    <scope>NUCLEOTIDE SEQUENCE [LARGE SCALE GENOMIC DNA]</scope>
    <source>
        <strain evidence="1 2">DSM 9581</strain>
    </source>
</reference>
<sequence length="261" mass="28499">MDEEPRDDGPGGRNRASSAPRLVELIRSVSALKTAAVQEINATTILVGATAVIDVDARLRAAFARETLRAAQRAGATDLLITVWTEDDDDLEVAELVGMETLHEAERAGLAWRENSVFLVHAKSWRSRGAGELEALTSHLRMLSDLHRPIKVTADVALLAIEAEMSESLTDAPAGERPVLCHPGHDSHRGPAFQFDLASGRVHPVVRELAGTLRYAEDPVGSYSWWTRRNSWIAATPAELLGTGQDDLIRFAAAQIREDAW</sequence>
<organism evidence="1 2">
    <name type="scientific">Cellulomonas hominis</name>
    <dbReference type="NCBI Taxonomy" id="156981"/>
    <lineage>
        <taxon>Bacteria</taxon>
        <taxon>Bacillati</taxon>
        <taxon>Actinomycetota</taxon>
        <taxon>Actinomycetes</taxon>
        <taxon>Micrococcales</taxon>
        <taxon>Cellulomonadaceae</taxon>
        <taxon>Cellulomonas</taxon>
    </lineage>
</organism>
<evidence type="ECO:0000313" key="2">
    <source>
        <dbReference type="Proteomes" id="UP000564629"/>
    </source>
</evidence>
<dbReference type="EMBL" id="JACHDN010000001">
    <property type="protein sequence ID" value="MBB5474657.1"/>
    <property type="molecule type" value="Genomic_DNA"/>
</dbReference>
<protein>
    <submittedName>
        <fullName evidence="1">Uncharacterized protein</fullName>
    </submittedName>
</protein>
<evidence type="ECO:0000313" key="1">
    <source>
        <dbReference type="EMBL" id="MBB5474657.1"/>
    </source>
</evidence>